<keyword evidence="2 4" id="KW-0689">Ribosomal protein</keyword>
<evidence type="ECO:0000256" key="2">
    <source>
        <dbReference type="ARBA" id="ARBA00022980"/>
    </source>
</evidence>
<dbReference type="PROSITE" id="PS00936">
    <property type="entry name" value="RIBOSOMAL_L35"/>
    <property type="match status" value="1"/>
</dbReference>
<dbReference type="EMBL" id="DWVZ01000230">
    <property type="protein sequence ID" value="HJC65037.1"/>
    <property type="molecule type" value="Genomic_DNA"/>
</dbReference>
<dbReference type="Gene3D" id="4.10.410.60">
    <property type="match status" value="1"/>
</dbReference>
<reference evidence="6" key="1">
    <citation type="journal article" date="2021" name="PeerJ">
        <title>Extensive microbial diversity within the chicken gut microbiome revealed by metagenomics and culture.</title>
        <authorList>
            <person name="Gilroy R."/>
            <person name="Ravi A."/>
            <person name="Getino M."/>
            <person name="Pursley I."/>
            <person name="Horton D.L."/>
            <person name="Alikhan N.F."/>
            <person name="Baker D."/>
            <person name="Gharbi K."/>
            <person name="Hall N."/>
            <person name="Watson M."/>
            <person name="Adriaenssens E.M."/>
            <person name="Foster-Nyarko E."/>
            <person name="Jarju S."/>
            <person name="Secka A."/>
            <person name="Antonio M."/>
            <person name="Oren A."/>
            <person name="Chaudhuri R.R."/>
            <person name="La Ragione R."/>
            <person name="Hildebrand F."/>
            <person name="Pallen M.J."/>
        </authorList>
    </citation>
    <scope>NUCLEOTIDE SEQUENCE</scope>
    <source>
        <strain evidence="6">ChiBcec2-3848</strain>
    </source>
</reference>
<accession>A0A9D2TE01</accession>
<dbReference type="SUPFAM" id="SSF143034">
    <property type="entry name" value="L35p-like"/>
    <property type="match status" value="1"/>
</dbReference>
<dbReference type="PANTHER" id="PTHR33343:SF1">
    <property type="entry name" value="LARGE RIBOSOMAL SUBUNIT PROTEIN BL35M"/>
    <property type="match status" value="1"/>
</dbReference>
<dbReference type="AlphaFoldDB" id="A0A9D2TE01"/>
<dbReference type="GO" id="GO:0003735">
    <property type="term" value="F:structural constituent of ribosome"/>
    <property type="evidence" value="ECO:0007669"/>
    <property type="project" value="InterPro"/>
</dbReference>
<evidence type="ECO:0000313" key="6">
    <source>
        <dbReference type="EMBL" id="HJC65037.1"/>
    </source>
</evidence>
<dbReference type="InterPro" id="IPR037229">
    <property type="entry name" value="Ribosomal_bL35_sf"/>
</dbReference>
<feature type="region of interest" description="Disordered" evidence="5">
    <location>
        <begin position="1"/>
        <end position="53"/>
    </location>
</feature>
<dbReference type="GO" id="GO:0006412">
    <property type="term" value="P:translation"/>
    <property type="evidence" value="ECO:0007669"/>
    <property type="project" value="InterPro"/>
</dbReference>
<evidence type="ECO:0000256" key="3">
    <source>
        <dbReference type="ARBA" id="ARBA00023274"/>
    </source>
</evidence>
<keyword evidence="3 4" id="KW-0687">Ribonucleoprotein</keyword>
<evidence type="ECO:0000256" key="4">
    <source>
        <dbReference type="RuleBase" id="RU000568"/>
    </source>
</evidence>
<dbReference type="Pfam" id="PF01632">
    <property type="entry name" value="Ribosomal_L35p"/>
    <property type="match status" value="1"/>
</dbReference>
<comment type="caution">
    <text evidence="6">The sequence shown here is derived from an EMBL/GenBank/DDBJ whole genome shotgun (WGS) entry which is preliminary data.</text>
</comment>
<feature type="non-terminal residue" evidence="6">
    <location>
        <position position="53"/>
    </location>
</feature>
<dbReference type="PANTHER" id="PTHR33343">
    <property type="entry name" value="54S RIBOSOMAL PROTEIN BL35M"/>
    <property type="match status" value="1"/>
</dbReference>
<dbReference type="Proteomes" id="UP000823886">
    <property type="component" value="Unassembled WGS sequence"/>
</dbReference>
<protein>
    <recommendedName>
        <fullName evidence="4">50S ribosomal protein L35</fullName>
    </recommendedName>
</protein>
<evidence type="ECO:0000256" key="5">
    <source>
        <dbReference type="SAM" id="MobiDB-lite"/>
    </source>
</evidence>
<comment type="similarity">
    <text evidence="1 4">Belongs to the bacterial ribosomal protein bL35 family.</text>
</comment>
<dbReference type="InterPro" id="IPR001706">
    <property type="entry name" value="Ribosomal_bL35"/>
</dbReference>
<gene>
    <name evidence="6" type="primary">rpmI</name>
    <name evidence="6" type="ORF">H9753_15705</name>
</gene>
<organism evidence="6 7">
    <name type="scientific">Candidatus Blautia merdavium</name>
    <dbReference type="NCBI Taxonomy" id="2838494"/>
    <lineage>
        <taxon>Bacteria</taxon>
        <taxon>Bacillati</taxon>
        <taxon>Bacillota</taxon>
        <taxon>Clostridia</taxon>
        <taxon>Lachnospirales</taxon>
        <taxon>Lachnospiraceae</taxon>
        <taxon>Blautia</taxon>
    </lineage>
</organism>
<evidence type="ECO:0000313" key="7">
    <source>
        <dbReference type="Proteomes" id="UP000823886"/>
    </source>
</evidence>
<dbReference type="InterPro" id="IPR018265">
    <property type="entry name" value="Ribosomal_bL35_CS"/>
</dbReference>
<dbReference type="PRINTS" id="PR00064">
    <property type="entry name" value="RIBOSOMALL35"/>
</dbReference>
<dbReference type="NCBIfam" id="TIGR00001">
    <property type="entry name" value="rpmI_bact"/>
    <property type="match status" value="1"/>
</dbReference>
<reference evidence="6" key="2">
    <citation type="submission" date="2021-04" db="EMBL/GenBank/DDBJ databases">
        <authorList>
            <person name="Gilroy R."/>
        </authorList>
    </citation>
    <scope>NUCLEOTIDE SEQUENCE</scope>
    <source>
        <strain evidence="6">ChiBcec2-3848</strain>
    </source>
</reference>
<sequence length="53" mass="6007">MPKMKTTKAAAKRFKSTGTGKLKRSKAYKSHILTKKSQKRKRNLRKAAITDST</sequence>
<feature type="compositionally biased region" description="Basic residues" evidence="5">
    <location>
        <begin position="10"/>
        <end position="45"/>
    </location>
</feature>
<proteinExistence type="inferred from homology"/>
<evidence type="ECO:0000256" key="1">
    <source>
        <dbReference type="ARBA" id="ARBA00006598"/>
    </source>
</evidence>
<dbReference type="FunFam" id="4.10.410.60:FF:000001">
    <property type="entry name" value="50S ribosomal protein L35"/>
    <property type="match status" value="1"/>
</dbReference>
<dbReference type="InterPro" id="IPR021137">
    <property type="entry name" value="Ribosomal_bL35-like"/>
</dbReference>
<name>A0A9D2TE01_9FIRM</name>
<dbReference type="GO" id="GO:0022625">
    <property type="term" value="C:cytosolic large ribosomal subunit"/>
    <property type="evidence" value="ECO:0007669"/>
    <property type="project" value="TreeGrafter"/>
</dbReference>
<dbReference type="HAMAP" id="MF_00514">
    <property type="entry name" value="Ribosomal_bL35"/>
    <property type="match status" value="1"/>
</dbReference>